<dbReference type="EMBL" id="CAJZBQ010000011">
    <property type="protein sequence ID" value="CAG9313947.1"/>
    <property type="molecule type" value="Genomic_DNA"/>
</dbReference>
<comment type="caution">
    <text evidence="4">The sequence shown here is derived from an EMBL/GenBank/DDBJ whole genome shotgun (WGS) entry which is preliminary data.</text>
</comment>
<reference evidence="4" key="1">
    <citation type="submission" date="2021-09" db="EMBL/GenBank/DDBJ databases">
        <authorList>
            <consortium name="AG Swart"/>
            <person name="Singh M."/>
            <person name="Singh A."/>
            <person name="Seah K."/>
            <person name="Emmerich C."/>
        </authorList>
    </citation>
    <scope>NUCLEOTIDE SEQUENCE</scope>
    <source>
        <strain evidence="4">ATCC30299</strain>
    </source>
</reference>
<accession>A0AAU9IL70</accession>
<evidence type="ECO:0000313" key="5">
    <source>
        <dbReference type="Proteomes" id="UP001162131"/>
    </source>
</evidence>
<evidence type="ECO:0000256" key="3">
    <source>
        <dbReference type="SAM" id="Coils"/>
    </source>
</evidence>
<feature type="coiled-coil region" evidence="3">
    <location>
        <begin position="219"/>
        <end position="253"/>
    </location>
</feature>
<feature type="coiled-coil region" evidence="3">
    <location>
        <begin position="75"/>
        <end position="176"/>
    </location>
</feature>
<keyword evidence="2 3" id="KW-0175">Coiled coil</keyword>
<proteinExistence type="inferred from homology"/>
<comment type="similarity">
    <text evidence="1">Belongs to the ADIP family.</text>
</comment>
<dbReference type="InterPro" id="IPR021622">
    <property type="entry name" value="Afadin/alpha-actinin-bd"/>
</dbReference>
<organism evidence="4 5">
    <name type="scientific">Blepharisma stoltei</name>
    <dbReference type="NCBI Taxonomy" id="1481888"/>
    <lineage>
        <taxon>Eukaryota</taxon>
        <taxon>Sar</taxon>
        <taxon>Alveolata</taxon>
        <taxon>Ciliophora</taxon>
        <taxon>Postciliodesmatophora</taxon>
        <taxon>Heterotrichea</taxon>
        <taxon>Heterotrichida</taxon>
        <taxon>Blepharismidae</taxon>
        <taxon>Blepharisma</taxon>
    </lineage>
</organism>
<evidence type="ECO:0000313" key="4">
    <source>
        <dbReference type="EMBL" id="CAG9313947.1"/>
    </source>
</evidence>
<sequence length="310" mass="36454">MEDPLSNYLFDSDKALKDLAKAKLEQGIMYIKSSLSAYGFPEIGDLFNSDPDEVKKTIECLYAILEQRQRDMQYRSQMQERMAKLKNDKEMYMSKLDLLNEDSFSANSEAGKLQNKLSIEMQKWKKEKEKLITERDEARKDIAKLQGREGHLFHEIKKKDSEIQRLKEQLRKVLGEKDLIYQNHVDMTENLHSEGPKMFGQTGEGEFTFLVTRGYEENQASLLNENQELRSAFESLQRELHNIIKEKKEYLTNPDEALEQLELIGIQKEIFQMPFQSVSEDVVKTFEENIKRFRFFIDEICRIPGLLKNE</sequence>
<dbReference type="PANTHER" id="PTHR47057:SF1">
    <property type="entry name" value="AFADIN_ALPHA-ACTININ-BINDING PROTEIN"/>
    <property type="match status" value="1"/>
</dbReference>
<evidence type="ECO:0000256" key="2">
    <source>
        <dbReference type="ARBA" id="ARBA00023054"/>
    </source>
</evidence>
<name>A0AAU9IL70_9CILI</name>
<keyword evidence="5" id="KW-1185">Reference proteome</keyword>
<protein>
    <submittedName>
        <fullName evidence="4">Uncharacterized protein</fullName>
    </submittedName>
</protein>
<evidence type="ECO:0000256" key="1">
    <source>
        <dbReference type="ARBA" id="ARBA00009291"/>
    </source>
</evidence>
<dbReference type="PANTHER" id="PTHR47057">
    <property type="entry name" value="AFADIN/ALPHA-ACTININ-BINDING"/>
    <property type="match status" value="1"/>
</dbReference>
<dbReference type="Proteomes" id="UP001162131">
    <property type="component" value="Unassembled WGS sequence"/>
</dbReference>
<gene>
    <name evidence="4" type="ORF">BSTOLATCC_MIC9748</name>
</gene>
<dbReference type="AlphaFoldDB" id="A0AAU9IL70"/>
<dbReference type="Pfam" id="PF11559">
    <property type="entry name" value="ADIP"/>
    <property type="match status" value="1"/>
</dbReference>